<accession>A0A1W0E3B4</accession>
<proteinExistence type="predicted"/>
<evidence type="ECO:0000256" key="1">
    <source>
        <dbReference type="SAM" id="SignalP"/>
    </source>
</evidence>
<feature type="signal peptide" evidence="1">
    <location>
        <begin position="1"/>
        <end position="20"/>
    </location>
</feature>
<keyword evidence="1" id="KW-0732">Signal</keyword>
<dbReference type="VEuPathDB" id="MicrosporidiaDB:EHP00_743"/>
<sequence>MLFMLTIFSIYEVTILPGSAHPIQTPSHNKINKHINNYKNYNEHKFRELMNIFVSHIDFFLGTELSNGETILKLFDQMLEKNNDQKTHLFIKHMQKSYLSYNFHRIYDEIAKYRTNKNNEIAAISEHFKYLGPLFDIVDRRFYKTILNTVKTILEMYFNFIQHSNLTFKNDDKLK</sequence>
<name>A0A1W0E3B4_9MICR</name>
<dbReference type="EMBL" id="MNPJ01000026">
    <property type="protein sequence ID" value="OQS53723.1"/>
    <property type="molecule type" value="Genomic_DNA"/>
</dbReference>
<comment type="caution">
    <text evidence="2">The sequence shown here is derived from an EMBL/GenBank/DDBJ whole genome shotgun (WGS) entry which is preliminary data.</text>
</comment>
<gene>
    <name evidence="2" type="ORF">EHP00_743</name>
</gene>
<organism evidence="2 3">
    <name type="scientific">Ecytonucleospora hepatopenaei</name>
    <dbReference type="NCBI Taxonomy" id="646526"/>
    <lineage>
        <taxon>Eukaryota</taxon>
        <taxon>Fungi</taxon>
        <taxon>Fungi incertae sedis</taxon>
        <taxon>Microsporidia</taxon>
        <taxon>Enterocytozoonidae</taxon>
        <taxon>Ecytonucleospora</taxon>
    </lineage>
</organism>
<dbReference type="AlphaFoldDB" id="A0A1W0E3B4"/>
<dbReference type="Proteomes" id="UP000192758">
    <property type="component" value="Unassembled WGS sequence"/>
</dbReference>
<protein>
    <submittedName>
        <fullName evidence="2">Uncharacterized protein</fullName>
    </submittedName>
</protein>
<keyword evidence="3" id="KW-1185">Reference proteome</keyword>
<feature type="chain" id="PRO_5012845412" evidence="1">
    <location>
        <begin position="21"/>
        <end position="175"/>
    </location>
</feature>
<evidence type="ECO:0000313" key="3">
    <source>
        <dbReference type="Proteomes" id="UP000192758"/>
    </source>
</evidence>
<evidence type="ECO:0000313" key="2">
    <source>
        <dbReference type="EMBL" id="OQS53723.1"/>
    </source>
</evidence>
<reference evidence="2 3" key="1">
    <citation type="journal article" date="2017" name="Environ. Microbiol.">
        <title>Decay of the glycolytic pathway and adaptation to intranuclear parasitism within Enterocytozoonidae microsporidia.</title>
        <authorList>
            <person name="Wiredu Boakye D."/>
            <person name="Jaroenlak P."/>
            <person name="Prachumwat A."/>
            <person name="Williams T.A."/>
            <person name="Bateman K.S."/>
            <person name="Itsathitphaisarn O."/>
            <person name="Sritunyalucksana K."/>
            <person name="Paszkiewicz K.H."/>
            <person name="Moore K.A."/>
            <person name="Stentiford G.D."/>
            <person name="Williams B.A."/>
        </authorList>
    </citation>
    <scope>NUCLEOTIDE SEQUENCE [LARGE SCALE GENOMIC DNA]</scope>
    <source>
        <strain evidence="2 3">TH1</strain>
    </source>
</reference>